<keyword evidence="3" id="KW-1185">Reference proteome</keyword>
<organism evidence="2 3">
    <name type="scientific">Halalkalibacter krulwichiae</name>
    <dbReference type="NCBI Taxonomy" id="199441"/>
    <lineage>
        <taxon>Bacteria</taxon>
        <taxon>Bacillati</taxon>
        <taxon>Bacillota</taxon>
        <taxon>Bacilli</taxon>
        <taxon>Bacillales</taxon>
        <taxon>Bacillaceae</taxon>
        <taxon>Halalkalibacter</taxon>
    </lineage>
</organism>
<dbReference type="KEGG" id="bkw:BkAM31D_17860"/>
<gene>
    <name evidence="2" type="ORF">BkAM31D_17860</name>
</gene>
<dbReference type="Proteomes" id="UP000193006">
    <property type="component" value="Chromosome"/>
</dbReference>
<feature type="region of interest" description="Disordered" evidence="1">
    <location>
        <begin position="1"/>
        <end position="39"/>
    </location>
</feature>
<evidence type="ECO:0000313" key="3">
    <source>
        <dbReference type="Proteomes" id="UP000193006"/>
    </source>
</evidence>
<dbReference type="InterPro" id="IPR025097">
    <property type="entry name" value="DUF4023"/>
</dbReference>
<dbReference type="AlphaFoldDB" id="A0A1X9MDP2"/>
<protein>
    <recommendedName>
        <fullName evidence="4">DUF4023 domain-containing protein</fullName>
    </recommendedName>
</protein>
<evidence type="ECO:0000256" key="1">
    <source>
        <dbReference type="SAM" id="MobiDB-lite"/>
    </source>
</evidence>
<dbReference type="STRING" id="199441.BkAM31D_17860"/>
<dbReference type="EMBL" id="CP020814">
    <property type="protein sequence ID" value="ARK31557.1"/>
    <property type="molecule type" value="Genomic_DNA"/>
</dbReference>
<dbReference type="RefSeq" id="WP_066153009.1">
    <property type="nucleotide sequence ID" value="NZ_CP020814.1"/>
</dbReference>
<dbReference type="Pfam" id="PF13215">
    <property type="entry name" value="DUF4023"/>
    <property type="match status" value="1"/>
</dbReference>
<proteinExistence type="predicted"/>
<feature type="compositionally biased region" description="Basic and acidic residues" evidence="1">
    <location>
        <begin position="7"/>
        <end position="21"/>
    </location>
</feature>
<feature type="compositionally biased region" description="Polar residues" evidence="1">
    <location>
        <begin position="28"/>
        <end position="39"/>
    </location>
</feature>
<sequence>MDNTNEFVEKLHNKQEKDERNRKRQGKGNPSQKLPNKQH</sequence>
<reference evidence="2 3" key="1">
    <citation type="submission" date="2017-04" db="EMBL/GenBank/DDBJ databases">
        <title>Bacillus krulwichiae AM31D Genome sequencing and assembly.</title>
        <authorList>
            <person name="Krulwich T.A."/>
            <person name="Anastor L."/>
            <person name="Ehrlich R."/>
            <person name="Ehrlich G.D."/>
            <person name="Janto B."/>
        </authorList>
    </citation>
    <scope>NUCLEOTIDE SEQUENCE [LARGE SCALE GENOMIC DNA]</scope>
    <source>
        <strain evidence="2 3">AM31D</strain>
    </source>
</reference>
<name>A0A1X9MDP2_9BACI</name>
<evidence type="ECO:0000313" key="2">
    <source>
        <dbReference type="EMBL" id="ARK31557.1"/>
    </source>
</evidence>
<evidence type="ECO:0008006" key="4">
    <source>
        <dbReference type="Google" id="ProtNLM"/>
    </source>
</evidence>
<accession>A0A1X9MDP2</accession>